<keyword evidence="3" id="KW-0678">Repressor</keyword>
<keyword evidence="6 12" id="KW-0223">Dioxygenase</keyword>
<organism evidence="15 16">
    <name type="scientific">Porites lobata</name>
    <dbReference type="NCBI Taxonomy" id="104759"/>
    <lineage>
        <taxon>Eukaryota</taxon>
        <taxon>Metazoa</taxon>
        <taxon>Cnidaria</taxon>
        <taxon>Anthozoa</taxon>
        <taxon>Hexacorallia</taxon>
        <taxon>Scleractinia</taxon>
        <taxon>Fungiina</taxon>
        <taxon>Poritidae</taxon>
        <taxon>Porites</taxon>
    </lineage>
</organism>
<dbReference type="Gene3D" id="1.10.10.1500">
    <property type="entry name" value="JmjC domain-containing ribosomal oxygenase (ROX), dimer domain"/>
    <property type="match status" value="1"/>
</dbReference>
<evidence type="ECO:0000256" key="11">
    <source>
        <dbReference type="ARBA" id="ARBA00023242"/>
    </source>
</evidence>
<proteinExistence type="inferred from homology"/>
<accession>A0ABN8PBX9</accession>
<dbReference type="SUPFAM" id="SSF51197">
    <property type="entry name" value="Clavaminate synthase-like"/>
    <property type="match status" value="1"/>
</dbReference>
<keyword evidence="5" id="KW-0156">Chromatin regulator</keyword>
<evidence type="ECO:0000313" key="15">
    <source>
        <dbReference type="EMBL" id="CAH3137298.1"/>
    </source>
</evidence>
<dbReference type="Pfam" id="PF21233">
    <property type="entry name" value="WHD_RIOX1"/>
    <property type="match status" value="1"/>
</dbReference>
<keyword evidence="9 12" id="KW-0805">Transcription regulation</keyword>
<feature type="compositionally biased region" description="Basic and acidic residues" evidence="13">
    <location>
        <begin position="79"/>
        <end position="91"/>
    </location>
</feature>
<keyword evidence="7 12" id="KW-0560">Oxidoreductase</keyword>
<comment type="cofactor">
    <cofactor evidence="12">
        <name>Fe(2+)</name>
        <dbReference type="ChEBI" id="CHEBI:29033"/>
    </cofactor>
    <text evidence="12">Binds 1 Fe(2+) ion per subunit.</text>
</comment>
<dbReference type="Gene3D" id="3.90.930.40">
    <property type="match status" value="1"/>
</dbReference>
<dbReference type="InterPro" id="IPR049043">
    <property type="entry name" value="WHD_RIOX1"/>
</dbReference>
<dbReference type="Proteomes" id="UP001159405">
    <property type="component" value="Unassembled WGS sequence"/>
</dbReference>
<comment type="similarity">
    <text evidence="2">Belongs to the ROX family. NO66 subfamily.</text>
</comment>
<sequence>MKSSFKRRSAFSIYQSQLKKEDEDSQKEQEKVVKTPGSKKRRHEENSTSRASIKKVSKLDRASSKSLNGEAGDDESFDHEEHTPEMAESKQRGKGTLLSKANKLRQSLTLSSRKKKIKRNGYQSYDRGLEKSTSNITVHSLPEKADCKSDSELLHSEVEQDDRVKLDQDETEADKLFSWLISPVKPKKFFSDLWEQKPLLIKRHQTEFNEGWFSTKELDDILRQHRVQFSVNLDVTSYKNGVRETHNPKGRALAPVVWDFYENGCSVRLLNPQAFSHSVWKLTSLLQEYFGCLVGANVYLTPPGSQGFAPHYDDIEAFVVQLEGRKHWRLYNPRNDTEALPRYSSGNFSQEEIGEPILDTELAAGDVLYFPRGTIHQADTPSDTHSLHITLSTYQKNAWVDFMEKLIPGALQTAFEEDLEFRQGLPLNYLDYMGVANSELNNKERTDFLRKVEKLMMKLASHAPVDAAADQMAVGVLRDCLPPVLTAGETSKSIFGGESSWNDGKISDKVAIDEETEVRIIRKGVARLVVEGEGVNVYHTLGNSRVYHECELDSLELGLEAGPVIEVILSRYPEYIKVKDLPHDDKDFKIDLVTLLYEKGILLRK</sequence>
<comment type="subcellular location">
    <subcellularLocation>
        <location evidence="1 12">Nucleus</location>
    </subcellularLocation>
</comment>
<feature type="compositionally biased region" description="Basic and acidic residues" evidence="13">
    <location>
        <begin position="18"/>
        <end position="33"/>
    </location>
</feature>
<evidence type="ECO:0000313" key="16">
    <source>
        <dbReference type="Proteomes" id="UP001159405"/>
    </source>
</evidence>
<keyword evidence="4 12" id="KW-0479">Metal-binding</keyword>
<protein>
    <recommendedName>
        <fullName evidence="12">Bifunctional lysine-specific demethylase and histidyl-hydroxylase</fullName>
        <ecNumber evidence="12">1.14.11.-</ecNumber>
    </recommendedName>
</protein>
<evidence type="ECO:0000256" key="7">
    <source>
        <dbReference type="ARBA" id="ARBA00023002"/>
    </source>
</evidence>
<evidence type="ECO:0000256" key="2">
    <source>
        <dbReference type="ARBA" id="ARBA00010309"/>
    </source>
</evidence>
<evidence type="ECO:0000259" key="14">
    <source>
        <dbReference type="PROSITE" id="PS51184"/>
    </source>
</evidence>
<dbReference type="Pfam" id="PF08007">
    <property type="entry name" value="JmjC_2"/>
    <property type="match status" value="1"/>
</dbReference>
<evidence type="ECO:0000256" key="6">
    <source>
        <dbReference type="ARBA" id="ARBA00022964"/>
    </source>
</evidence>
<feature type="domain" description="JmjC" evidence="14">
    <location>
        <begin position="265"/>
        <end position="410"/>
    </location>
</feature>
<dbReference type="InterPro" id="IPR039994">
    <property type="entry name" value="NO66-like"/>
</dbReference>
<evidence type="ECO:0000256" key="3">
    <source>
        <dbReference type="ARBA" id="ARBA00022491"/>
    </source>
</evidence>
<dbReference type="EC" id="1.14.11.-" evidence="12"/>
<evidence type="ECO:0000256" key="9">
    <source>
        <dbReference type="ARBA" id="ARBA00023015"/>
    </source>
</evidence>
<evidence type="ECO:0000256" key="5">
    <source>
        <dbReference type="ARBA" id="ARBA00022853"/>
    </source>
</evidence>
<dbReference type="PANTHER" id="PTHR13096:SF8">
    <property type="entry name" value="RIBOSOMAL OXYGENASE 1"/>
    <property type="match status" value="1"/>
</dbReference>
<dbReference type="EMBL" id="CALNXK010000059">
    <property type="protein sequence ID" value="CAH3137298.1"/>
    <property type="molecule type" value="Genomic_DNA"/>
</dbReference>
<comment type="function">
    <text evidence="12">Oxygenase that can act as both a histone lysine demethylase and a ribosomal histidine hydroxylase.</text>
</comment>
<feature type="region of interest" description="Disordered" evidence="13">
    <location>
        <begin position="1"/>
        <end position="117"/>
    </location>
</feature>
<comment type="caution">
    <text evidence="15">The sequence shown here is derived from an EMBL/GenBank/DDBJ whole genome shotgun (WGS) entry which is preliminary data.</text>
</comment>
<evidence type="ECO:0000256" key="13">
    <source>
        <dbReference type="SAM" id="MobiDB-lite"/>
    </source>
</evidence>
<dbReference type="PANTHER" id="PTHR13096">
    <property type="entry name" value="MINA53 MYC INDUCED NUCLEAR ANTIGEN"/>
    <property type="match status" value="1"/>
</dbReference>
<evidence type="ECO:0000256" key="10">
    <source>
        <dbReference type="ARBA" id="ARBA00023163"/>
    </source>
</evidence>
<keyword evidence="8 12" id="KW-0408">Iron</keyword>
<evidence type="ECO:0000256" key="8">
    <source>
        <dbReference type="ARBA" id="ARBA00023004"/>
    </source>
</evidence>
<evidence type="ECO:0000256" key="4">
    <source>
        <dbReference type="ARBA" id="ARBA00022723"/>
    </source>
</evidence>
<name>A0ABN8PBX9_9CNID</name>
<dbReference type="Gene3D" id="2.60.120.650">
    <property type="entry name" value="Cupin"/>
    <property type="match status" value="1"/>
</dbReference>
<keyword evidence="11 12" id="KW-0539">Nucleus</keyword>
<evidence type="ECO:0000256" key="12">
    <source>
        <dbReference type="RuleBase" id="RU366061"/>
    </source>
</evidence>
<dbReference type="InterPro" id="IPR003347">
    <property type="entry name" value="JmjC_dom"/>
</dbReference>
<keyword evidence="10 12" id="KW-0804">Transcription</keyword>
<reference evidence="15 16" key="1">
    <citation type="submission" date="2022-05" db="EMBL/GenBank/DDBJ databases">
        <authorList>
            <consortium name="Genoscope - CEA"/>
            <person name="William W."/>
        </authorList>
    </citation>
    <scope>NUCLEOTIDE SEQUENCE [LARGE SCALE GENOMIC DNA]</scope>
</reference>
<evidence type="ECO:0000256" key="1">
    <source>
        <dbReference type="ARBA" id="ARBA00004123"/>
    </source>
</evidence>
<keyword evidence="16" id="KW-1185">Reference proteome</keyword>
<gene>
    <name evidence="15" type="ORF">PLOB_00038924</name>
</gene>
<dbReference type="PROSITE" id="PS51184">
    <property type="entry name" value="JMJC"/>
    <property type="match status" value="1"/>
</dbReference>